<gene>
    <name evidence="2" type="ORF">URODEC1_LOCUS1739</name>
</gene>
<dbReference type="EMBL" id="OZ075111">
    <property type="protein sequence ID" value="CAL4887453.1"/>
    <property type="molecule type" value="Genomic_DNA"/>
</dbReference>
<protein>
    <submittedName>
        <fullName evidence="2">Uncharacterized protein</fullName>
    </submittedName>
</protein>
<feature type="compositionally biased region" description="Low complexity" evidence="1">
    <location>
        <begin position="148"/>
        <end position="164"/>
    </location>
</feature>
<evidence type="ECO:0000256" key="1">
    <source>
        <dbReference type="SAM" id="MobiDB-lite"/>
    </source>
</evidence>
<dbReference type="Proteomes" id="UP001497457">
    <property type="component" value="Chromosome 1b"/>
</dbReference>
<evidence type="ECO:0000313" key="2">
    <source>
        <dbReference type="EMBL" id="CAL4887453.1"/>
    </source>
</evidence>
<name>A0ABC8VBU7_9POAL</name>
<dbReference type="AlphaFoldDB" id="A0ABC8VBU7"/>
<sequence length="179" mass="17757">MGACATKPGDLKVKGEAPLVVEDAAAAAPLVVSEEEKAKADVVVTAAAEADLADVSRRRSLSDLLKQDAEAGDGEAADQESAEKAVVAVVPATSAAGDAPGATVGAQAPVQASAATEQDGSAADELKEDAHGADVQPEEEEEKRVDPDSVQVAVPAAASADDAATIAEESKIAEDDASA</sequence>
<keyword evidence="3" id="KW-1185">Reference proteome</keyword>
<proteinExistence type="predicted"/>
<organism evidence="2 3">
    <name type="scientific">Urochloa decumbens</name>
    <dbReference type="NCBI Taxonomy" id="240449"/>
    <lineage>
        <taxon>Eukaryota</taxon>
        <taxon>Viridiplantae</taxon>
        <taxon>Streptophyta</taxon>
        <taxon>Embryophyta</taxon>
        <taxon>Tracheophyta</taxon>
        <taxon>Spermatophyta</taxon>
        <taxon>Magnoliopsida</taxon>
        <taxon>Liliopsida</taxon>
        <taxon>Poales</taxon>
        <taxon>Poaceae</taxon>
        <taxon>PACMAD clade</taxon>
        <taxon>Panicoideae</taxon>
        <taxon>Panicodae</taxon>
        <taxon>Paniceae</taxon>
        <taxon>Melinidinae</taxon>
        <taxon>Urochloa</taxon>
    </lineage>
</organism>
<reference evidence="2" key="1">
    <citation type="submission" date="2024-10" db="EMBL/GenBank/DDBJ databases">
        <authorList>
            <person name="Ryan C."/>
        </authorList>
    </citation>
    <scope>NUCLEOTIDE SEQUENCE [LARGE SCALE GENOMIC DNA]</scope>
</reference>
<evidence type="ECO:0000313" key="3">
    <source>
        <dbReference type="Proteomes" id="UP001497457"/>
    </source>
</evidence>
<feature type="compositionally biased region" description="Basic and acidic residues" evidence="1">
    <location>
        <begin position="168"/>
        <end position="179"/>
    </location>
</feature>
<accession>A0ABC8VBU7</accession>
<feature type="region of interest" description="Disordered" evidence="1">
    <location>
        <begin position="96"/>
        <end position="179"/>
    </location>
</feature>